<comment type="caution">
    <text evidence="4">The sequence shown here is derived from an EMBL/GenBank/DDBJ whole genome shotgun (WGS) entry which is preliminary data.</text>
</comment>
<dbReference type="GO" id="GO:0046653">
    <property type="term" value="P:tetrahydrofolate metabolic process"/>
    <property type="evidence" value="ECO:0007669"/>
    <property type="project" value="TreeGrafter"/>
</dbReference>
<proteinExistence type="predicted"/>
<dbReference type="GO" id="GO:0030170">
    <property type="term" value="F:pyridoxal phosphate binding"/>
    <property type="evidence" value="ECO:0007669"/>
    <property type="project" value="TreeGrafter"/>
</dbReference>
<sequence>EFKRYAEQVVSNAKALAGNLMDNGTKLVTNGTDNHMMLADLSGISPGIGIFAQEALDKAGITINKNTVPNDPSSPFYPSGIRIGTPAITTRGMKEPEMADIAALIRLVLDQVSKYKLPSGKEARSTYIKAFQEEISKNDIVSEVRAKVAALAEKFPLYADLIS</sequence>
<dbReference type="GO" id="GO:0005829">
    <property type="term" value="C:cytosol"/>
    <property type="evidence" value="ECO:0007669"/>
    <property type="project" value="TreeGrafter"/>
</dbReference>
<dbReference type="GO" id="GO:0008168">
    <property type="term" value="F:methyltransferase activity"/>
    <property type="evidence" value="ECO:0007669"/>
    <property type="project" value="UniProtKB-KW"/>
</dbReference>
<keyword evidence="2" id="KW-0663">Pyridoxal phosphate</keyword>
<dbReference type="Pfam" id="PF00464">
    <property type="entry name" value="SHMT"/>
    <property type="match status" value="1"/>
</dbReference>
<accession>T1ARK4</accession>
<evidence type="ECO:0000256" key="1">
    <source>
        <dbReference type="ARBA" id="ARBA00001933"/>
    </source>
</evidence>
<keyword evidence="4" id="KW-0489">Methyltransferase</keyword>
<organism evidence="4">
    <name type="scientific">mine drainage metagenome</name>
    <dbReference type="NCBI Taxonomy" id="410659"/>
    <lineage>
        <taxon>unclassified sequences</taxon>
        <taxon>metagenomes</taxon>
        <taxon>ecological metagenomes</taxon>
    </lineage>
</organism>
<dbReference type="InterPro" id="IPR015424">
    <property type="entry name" value="PyrdxlP-dep_Trfase"/>
</dbReference>
<dbReference type="InterPro" id="IPR039429">
    <property type="entry name" value="SHMT-like_dom"/>
</dbReference>
<dbReference type="EMBL" id="AUZY01008846">
    <property type="protein sequence ID" value="EQD44670.1"/>
    <property type="molecule type" value="Genomic_DNA"/>
</dbReference>
<evidence type="ECO:0000259" key="3">
    <source>
        <dbReference type="Pfam" id="PF00464"/>
    </source>
</evidence>
<feature type="domain" description="Serine hydroxymethyltransferase-like" evidence="3">
    <location>
        <begin position="1"/>
        <end position="105"/>
    </location>
</feature>
<evidence type="ECO:0000313" key="4">
    <source>
        <dbReference type="EMBL" id="EQD44670.1"/>
    </source>
</evidence>
<dbReference type="GO" id="GO:0019264">
    <property type="term" value="P:glycine biosynthetic process from serine"/>
    <property type="evidence" value="ECO:0007669"/>
    <property type="project" value="TreeGrafter"/>
</dbReference>
<dbReference type="GO" id="GO:0004372">
    <property type="term" value="F:glycine hydroxymethyltransferase activity"/>
    <property type="evidence" value="ECO:0007669"/>
    <property type="project" value="TreeGrafter"/>
</dbReference>
<dbReference type="PANTHER" id="PTHR11680">
    <property type="entry name" value="SERINE HYDROXYMETHYLTRANSFERASE"/>
    <property type="match status" value="1"/>
</dbReference>
<dbReference type="AlphaFoldDB" id="T1ARK4"/>
<evidence type="ECO:0000256" key="2">
    <source>
        <dbReference type="ARBA" id="ARBA00022898"/>
    </source>
</evidence>
<dbReference type="InterPro" id="IPR049943">
    <property type="entry name" value="Ser_HO-MeTrfase-like"/>
</dbReference>
<reference evidence="4" key="2">
    <citation type="journal article" date="2014" name="ISME J.">
        <title>Microbial stratification in low pH oxic and suboxic macroscopic growths along an acid mine drainage.</title>
        <authorList>
            <person name="Mendez-Garcia C."/>
            <person name="Mesa V."/>
            <person name="Sprenger R.R."/>
            <person name="Richter M."/>
            <person name="Diez M.S."/>
            <person name="Solano J."/>
            <person name="Bargiela R."/>
            <person name="Golyshina O.V."/>
            <person name="Manteca A."/>
            <person name="Ramos J.L."/>
            <person name="Gallego J.R."/>
            <person name="Llorente I."/>
            <person name="Martins Dos Santos V.A."/>
            <person name="Jensen O.N."/>
            <person name="Pelaez A.I."/>
            <person name="Sanchez J."/>
            <person name="Ferrer M."/>
        </authorList>
    </citation>
    <scope>NUCLEOTIDE SEQUENCE</scope>
</reference>
<name>T1ARK4_9ZZZZ</name>
<feature type="non-terminal residue" evidence="4">
    <location>
        <position position="1"/>
    </location>
</feature>
<dbReference type="SUPFAM" id="SSF53383">
    <property type="entry name" value="PLP-dependent transferases"/>
    <property type="match status" value="1"/>
</dbReference>
<gene>
    <name evidence="4" type="ORF">B1B_13434</name>
</gene>
<protein>
    <submittedName>
        <fullName evidence="4">Glycine hydroxymethyltransferase</fullName>
    </submittedName>
</protein>
<dbReference type="PANTHER" id="PTHR11680:SF50">
    <property type="entry name" value="SERINE HYDROXYMETHYLTRANSFERASE"/>
    <property type="match status" value="1"/>
</dbReference>
<keyword evidence="4" id="KW-0808">Transferase</keyword>
<dbReference type="GO" id="GO:0032259">
    <property type="term" value="P:methylation"/>
    <property type="evidence" value="ECO:0007669"/>
    <property type="project" value="UniProtKB-KW"/>
</dbReference>
<dbReference type="InterPro" id="IPR015422">
    <property type="entry name" value="PyrdxlP-dep_Trfase_small"/>
</dbReference>
<reference evidence="4" key="1">
    <citation type="submission" date="2013-08" db="EMBL/GenBank/DDBJ databases">
        <authorList>
            <person name="Mendez C."/>
            <person name="Richter M."/>
            <person name="Ferrer M."/>
            <person name="Sanchez J."/>
        </authorList>
    </citation>
    <scope>NUCLEOTIDE SEQUENCE</scope>
</reference>
<comment type="cofactor">
    <cofactor evidence="1">
        <name>pyridoxal 5'-phosphate</name>
        <dbReference type="ChEBI" id="CHEBI:597326"/>
    </cofactor>
</comment>
<dbReference type="Gene3D" id="3.90.1150.10">
    <property type="entry name" value="Aspartate Aminotransferase, domain 1"/>
    <property type="match status" value="1"/>
</dbReference>